<dbReference type="EMBL" id="LR134441">
    <property type="protein sequence ID" value="VEI01546.1"/>
    <property type="molecule type" value="Genomic_DNA"/>
</dbReference>
<gene>
    <name evidence="3" type="primary">mcrB_2</name>
    <name evidence="3" type="ORF">NCTC13489_02816</name>
</gene>
<accession>A0A3S4W6D4</accession>
<keyword evidence="3" id="KW-0378">Hydrolase</keyword>
<evidence type="ECO:0000313" key="4">
    <source>
        <dbReference type="Proteomes" id="UP000270036"/>
    </source>
</evidence>
<dbReference type="PANTHER" id="PTHR37291:SF1">
    <property type="entry name" value="TYPE IV METHYL-DIRECTED RESTRICTION ENZYME ECOKMCRB SUBUNIT"/>
    <property type="match status" value="1"/>
</dbReference>
<evidence type="ECO:0000313" key="3">
    <source>
        <dbReference type="EMBL" id="VEI01546.1"/>
    </source>
</evidence>
<dbReference type="GO" id="GO:0016887">
    <property type="term" value="F:ATP hydrolysis activity"/>
    <property type="evidence" value="ECO:0007669"/>
    <property type="project" value="InterPro"/>
</dbReference>
<dbReference type="SUPFAM" id="SSF52540">
    <property type="entry name" value="P-loop containing nucleoside triphosphate hydrolases"/>
    <property type="match status" value="1"/>
</dbReference>
<dbReference type="GO" id="GO:0005524">
    <property type="term" value="F:ATP binding"/>
    <property type="evidence" value="ECO:0007669"/>
    <property type="project" value="InterPro"/>
</dbReference>
<dbReference type="InterPro" id="IPR052934">
    <property type="entry name" value="Methyl-DNA_Rec/Restrict_Enz"/>
</dbReference>
<dbReference type="Gene3D" id="3.40.50.300">
    <property type="entry name" value="P-loop containing nucleotide triphosphate hydrolases"/>
    <property type="match status" value="1"/>
</dbReference>
<dbReference type="InterPro" id="IPR011704">
    <property type="entry name" value="ATPase_dyneun-rel_AAA"/>
</dbReference>
<proteinExistence type="predicted"/>
<evidence type="ECO:0000259" key="2">
    <source>
        <dbReference type="Pfam" id="PF07728"/>
    </source>
</evidence>
<dbReference type="Proteomes" id="UP000270036">
    <property type="component" value="Chromosome"/>
</dbReference>
<evidence type="ECO:0000259" key="1">
    <source>
        <dbReference type="Pfam" id="PF01878"/>
    </source>
</evidence>
<feature type="domain" description="EVE" evidence="1">
    <location>
        <begin position="378"/>
        <end position="511"/>
    </location>
</feature>
<dbReference type="InterPro" id="IPR015947">
    <property type="entry name" value="PUA-like_sf"/>
</dbReference>
<dbReference type="RefSeq" id="WP_051803582.1">
    <property type="nucleotide sequence ID" value="NZ_FOIX01000002.1"/>
</dbReference>
<reference evidence="3 4" key="1">
    <citation type="submission" date="2018-12" db="EMBL/GenBank/DDBJ databases">
        <authorList>
            <consortium name="Pathogen Informatics"/>
        </authorList>
    </citation>
    <scope>NUCLEOTIDE SEQUENCE [LARGE SCALE GENOMIC DNA]</scope>
    <source>
        <strain evidence="3 4">NCTC13489</strain>
    </source>
</reference>
<dbReference type="Gene3D" id="3.10.590.10">
    <property type="entry name" value="ph1033 like domains"/>
    <property type="match status" value="1"/>
</dbReference>
<dbReference type="KEGG" id="cant:NCTC13489_02816"/>
<dbReference type="REBASE" id="289368">
    <property type="entry name" value="Can13489McrBCP"/>
</dbReference>
<dbReference type="AlphaFoldDB" id="A0A3S4W6D4"/>
<protein>
    <submittedName>
        <fullName evidence="3">5-methylcytosine-specific restriction enzyme B</fullName>
        <ecNumber evidence="3">3.1.21.-</ecNumber>
    </submittedName>
</protein>
<sequence length="967" mass="111865">MDEQIVNKIIDRYLSITKITGEPNEGYKYDAINHFQQNWNIDDPQFAKMFKKSFAKTGNLLYQNSWGFISKSVDRFPEETREMFRKLYCEDIDLKDKINTFQQDSEKILVLLKDDLKVEKFNAQQDERTISVYLGFRHPDKYSLYKSSFFKEFCSEFNLDPKSSSKESYITLQEQLPKFNEVINLREDFVSAYRTFYPKPDWDDTNLMIQNLLYVGYRGDVKGIYNGILNSFTNNNLAIYFSYLDEIIEEFSIKKGTQKCVFNVSDNQLNFTIGQKYVWCLKSVNNHEIFKIISDGQFGEKSEKFDSSINSYLNHIKDLDLLDQKQKEIDLAIKEVIDKTVRSSYLKYNNPFIERMVFDKDFRTLILGLDFSKNTKTNYWIFQGNPKYYDIVGALNANVLSNWQVAAHKDKIKIGDKVILWMTGENSGCYGLAEVTSDVGIIDDNQEEIKFYKSDFNPNKDRTGIKIIENFSANPLLWKDLKLNSILSSLKVGNQGTNFTATKEQFDEILRISQLNQNKMNHPLNQILFGCPGSGKTYSTKKLAVEIIEDRKFGNTKKDRAEILKLYDQGIQNNQIKFTTFHQSMSYEDFIEGIKPSMKGDEEGDLSYEIQSGIFKTICTTAIENHSSVPSNNFEESWEALIEIVKSKISNAELLKIGSWEYGLSSKNSLKYSSLDTPSQYSFTITKQNISDTYQNKKARPSGAFQKDMQDIVGFMKSQFNLSEYKEDDPSENEKFSRNKYVLIIDEINRGNISAIFGELITLIEDDKRLGNDEKIEVILPYSKESFGVPPNLYIIGTMNTADRSVESLDTALRRRFSFTEMKSDPEVIRTAHENGGIIQESPNINLIELIDIINKRIELLVDKDHQIGHSYFIGVNSLADLKITFKNKIIPLLEEYFFGDFGKIGLVLGDQFVETNSAQDNKKILSKFKGYEDVDFLTDKKIYTFKDIEQMTANDFYSIYNDYNDQ</sequence>
<dbReference type="InterPro" id="IPR002740">
    <property type="entry name" value="EVE_domain"/>
</dbReference>
<dbReference type="SUPFAM" id="SSF88697">
    <property type="entry name" value="PUA domain-like"/>
    <property type="match status" value="1"/>
</dbReference>
<dbReference type="Pfam" id="PF07728">
    <property type="entry name" value="AAA_5"/>
    <property type="match status" value="1"/>
</dbReference>
<dbReference type="EC" id="3.1.21.-" evidence="3"/>
<organism evidence="3 4">
    <name type="scientific">Kaistella antarctica</name>
    <dbReference type="NCBI Taxonomy" id="266748"/>
    <lineage>
        <taxon>Bacteria</taxon>
        <taxon>Pseudomonadati</taxon>
        <taxon>Bacteroidota</taxon>
        <taxon>Flavobacteriia</taxon>
        <taxon>Flavobacteriales</taxon>
        <taxon>Weeksellaceae</taxon>
        <taxon>Chryseobacterium group</taxon>
        <taxon>Kaistella</taxon>
    </lineage>
</organism>
<dbReference type="PANTHER" id="PTHR37291">
    <property type="entry name" value="5-METHYLCYTOSINE-SPECIFIC RESTRICTION ENZYME B"/>
    <property type="match status" value="1"/>
</dbReference>
<dbReference type="OrthoDB" id="9781481at2"/>
<dbReference type="InterPro" id="IPR027417">
    <property type="entry name" value="P-loop_NTPase"/>
</dbReference>
<dbReference type="Pfam" id="PF01878">
    <property type="entry name" value="EVE"/>
    <property type="match status" value="1"/>
</dbReference>
<feature type="domain" description="ATPase dynein-related AAA" evidence="2">
    <location>
        <begin position="736"/>
        <end position="817"/>
    </location>
</feature>
<name>A0A3S4W6D4_9FLAO</name>